<keyword evidence="3" id="KW-1185">Reference proteome</keyword>
<organism evidence="2 3">
    <name type="scientific">Paenibacillus lautus</name>
    <name type="common">Bacillus lautus</name>
    <dbReference type="NCBI Taxonomy" id="1401"/>
    <lineage>
        <taxon>Bacteria</taxon>
        <taxon>Bacillati</taxon>
        <taxon>Bacillota</taxon>
        <taxon>Bacilli</taxon>
        <taxon>Bacillales</taxon>
        <taxon>Paenibacillaceae</taxon>
        <taxon>Paenibacillus</taxon>
    </lineage>
</organism>
<name>A0A385TWT2_PAELA</name>
<feature type="domain" description="Abortive phage infection protein C-terminal" evidence="1">
    <location>
        <begin position="266"/>
        <end position="541"/>
    </location>
</feature>
<gene>
    <name evidence="2" type="ORF">D5F53_28195</name>
</gene>
<dbReference type="AlphaFoldDB" id="A0A385TWT2"/>
<dbReference type="EMBL" id="CP032412">
    <property type="protein sequence ID" value="AYB46952.1"/>
    <property type="molecule type" value="Genomic_DNA"/>
</dbReference>
<reference evidence="2 3" key="1">
    <citation type="submission" date="2018-09" db="EMBL/GenBank/DDBJ databases">
        <title>Genome Sequence of Paenibacillus lautus Strain E7593-69, Azo Dye-Degrading Bacteria, Isolated from Commercial Tattoo Inks.</title>
        <authorList>
            <person name="Nho S.W."/>
            <person name="Kim S.-J."/>
            <person name="Kweon O."/>
            <person name="Cerniglia C.E."/>
        </authorList>
    </citation>
    <scope>NUCLEOTIDE SEQUENCE [LARGE SCALE GENOMIC DNA]</scope>
    <source>
        <strain evidence="2 3">E7593-69</strain>
    </source>
</reference>
<accession>A0A385TWT2</accession>
<sequence>MNFEPVINARFKNFRERHGLLNINDGTAFEHFVNFNVLYAHNPEPFLGNSDFLQLCNVGGSNDLAIDGIAIKLNGVFVREMSDVDVILHGNKRATVEFIFIQSKYKEKFEMGEFNNFATGVRDFLSETHLQPMNDSIRRMLEIKEYILSDEIMIMWESNPSVRLYYVTMGKKHELPHINALITQFEADILSMNTYENLNIHLVDSKALKDICDNNDNSYTEIIEIIDSMPLTAVEEVDNSCMALCYAPEIYKLLKTEDGVIRKSLFNDNVRDFQGETAINEEIEKTILDEPQKFVLLNNGITIVCDEYKSNNRKVTLVNPQVVNGCQTSHMIYFSKVKGIDISKVPVSIKIIATNNDHITGQVVRGTNKQNIVYDEAFETIRDFHKELEEFYPNIPCNDVTLYYERRSKQYSSNPTVKQSQKINFRSLTQGFIAMFLNEPENSYKHESRLIRDYKNKIFLDNHSKLPYYTTGVAFYFLDKFFRKFPELTKEHLSLKCHILMIAREIINPDMPSINKEKDIDRYCNSVIDGISEKNEDIFKNSIQVLNKCKEIWTTKMRRSIHGIKDVSEFTKLLIEQTSSSQKPPSLETGVVKRVTIDRNGAHCGFIQRSPRDIFFHSKSNGHLDFSQLEGKVVSYKLEIDQLKENNVFAVDVRVDE</sequence>
<dbReference type="Pfam" id="PF10592">
    <property type="entry name" value="AIPR"/>
    <property type="match status" value="1"/>
</dbReference>
<evidence type="ECO:0000313" key="2">
    <source>
        <dbReference type="EMBL" id="AYB46952.1"/>
    </source>
</evidence>
<evidence type="ECO:0000259" key="1">
    <source>
        <dbReference type="Pfam" id="PF10592"/>
    </source>
</evidence>
<dbReference type="RefSeq" id="WP_119850476.1">
    <property type="nucleotide sequence ID" value="NZ_CP032412.1"/>
</dbReference>
<dbReference type="InterPro" id="IPR018891">
    <property type="entry name" value="AIPR_C"/>
</dbReference>
<proteinExistence type="predicted"/>
<dbReference type="Proteomes" id="UP000266552">
    <property type="component" value="Chromosome"/>
</dbReference>
<dbReference type="KEGG" id="plw:D5F53_28195"/>
<evidence type="ECO:0000313" key="3">
    <source>
        <dbReference type="Proteomes" id="UP000266552"/>
    </source>
</evidence>
<protein>
    <recommendedName>
        <fullName evidence="1">Abortive phage infection protein C-terminal domain-containing protein</fullName>
    </recommendedName>
</protein>